<dbReference type="EMBL" id="JBBMFV010000004">
    <property type="protein sequence ID" value="MEO3941750.1"/>
    <property type="molecule type" value="Genomic_DNA"/>
</dbReference>
<dbReference type="InterPro" id="IPR050124">
    <property type="entry name" value="tRNA_CCA-adding_enzyme"/>
</dbReference>
<keyword evidence="5" id="KW-0547">Nucleotide-binding</keyword>
<name>A0ABV0GT81_PAENI</name>
<evidence type="ECO:0000256" key="3">
    <source>
        <dbReference type="ARBA" id="ARBA00022695"/>
    </source>
</evidence>
<keyword evidence="4" id="KW-0479">Metal-binding</keyword>
<evidence type="ECO:0000313" key="12">
    <source>
        <dbReference type="EMBL" id="MEO3941750.1"/>
    </source>
</evidence>
<keyword evidence="13" id="KW-1185">Reference proteome</keyword>
<comment type="similarity">
    <text evidence="9">Belongs to the tRNA nucleotidyltransferase/poly(A) polymerase family.</text>
</comment>
<evidence type="ECO:0000256" key="7">
    <source>
        <dbReference type="ARBA" id="ARBA00022842"/>
    </source>
</evidence>
<keyword evidence="2" id="KW-0819">tRNA processing</keyword>
<sequence>MDIPGLINLTPEARRVLDSLRAAGGRPLIVGGSVRDALLSRASGVLVDSKDIDIEVYGLTTAQVSAALPGYVMEVGQQFGIVSATVNGQVFDVSLPRQESGTEAFSRRDFTINAMGWDDRSGTVVDPFGGQVDLAAGILRHTSPAFSDDPLRVLRAMQFSGRFGFRLVPETAQLCRSLFPAFPDLPRTRIWGEFYKLASKGVYISEALETLFMSGWEEHFPELAAIRGVPQDPEWHPEGDVNIHLGLAGDQAARIARRDNLGADETAALVLAAITHDFGKAVSTTIDSNGRITSNGHNVTGVEPARSFLRRIGAPGRYEDKILPLIREHMCHTPEGPQGVISDSAVRRLVRRLNQSNGGPSIKDWARLVEADKAGRGPGARQGVNHLPTWLAKAERLGKDPVAGTTLLKGAALAEADIPRGRLWHFVIEQSRDAQDDGLFSDEAGAAAWLHANREAVVAGALRRLDEFEAAGEKSKATGVAP</sequence>
<evidence type="ECO:0000256" key="5">
    <source>
        <dbReference type="ARBA" id="ARBA00022741"/>
    </source>
</evidence>
<dbReference type="Pfam" id="PF01743">
    <property type="entry name" value="PolyA_pol"/>
    <property type="match status" value="1"/>
</dbReference>
<keyword evidence="1 9" id="KW-0808">Transferase</keyword>
<feature type="domain" description="HD" evidence="11">
    <location>
        <begin position="251"/>
        <end position="334"/>
    </location>
</feature>
<evidence type="ECO:0000259" key="10">
    <source>
        <dbReference type="Pfam" id="PF01743"/>
    </source>
</evidence>
<evidence type="ECO:0000313" key="13">
    <source>
        <dbReference type="Proteomes" id="UP001448614"/>
    </source>
</evidence>
<evidence type="ECO:0000256" key="2">
    <source>
        <dbReference type="ARBA" id="ARBA00022694"/>
    </source>
</evidence>
<protein>
    <submittedName>
        <fullName evidence="12">HD domain-containing protein</fullName>
    </submittedName>
</protein>
<evidence type="ECO:0000256" key="4">
    <source>
        <dbReference type="ARBA" id="ARBA00022723"/>
    </source>
</evidence>
<dbReference type="Proteomes" id="UP001448614">
    <property type="component" value="Unassembled WGS sequence"/>
</dbReference>
<proteinExistence type="inferred from homology"/>
<accession>A0ABV0GT81</accession>
<comment type="caution">
    <text evidence="12">The sequence shown here is derived from an EMBL/GenBank/DDBJ whole genome shotgun (WGS) entry which is preliminary data.</text>
</comment>
<organism evidence="12 13">
    <name type="scientific">Paenarthrobacter nicotinovorans</name>
    <name type="common">Arthrobacter nicotinovorans</name>
    <dbReference type="NCBI Taxonomy" id="29320"/>
    <lineage>
        <taxon>Bacteria</taxon>
        <taxon>Bacillati</taxon>
        <taxon>Actinomycetota</taxon>
        <taxon>Actinomycetes</taxon>
        <taxon>Micrococcales</taxon>
        <taxon>Micrococcaceae</taxon>
        <taxon>Paenarthrobacter</taxon>
    </lineage>
</organism>
<dbReference type="Gene3D" id="1.10.3090.10">
    <property type="entry name" value="cca-adding enzyme, domain 2"/>
    <property type="match status" value="1"/>
</dbReference>
<dbReference type="InterPro" id="IPR002646">
    <property type="entry name" value="PolA_pol_head_dom"/>
</dbReference>
<dbReference type="PANTHER" id="PTHR47545:SF1">
    <property type="entry name" value="MULTIFUNCTIONAL CCA PROTEIN"/>
    <property type="match status" value="1"/>
</dbReference>
<evidence type="ECO:0000256" key="1">
    <source>
        <dbReference type="ARBA" id="ARBA00022679"/>
    </source>
</evidence>
<dbReference type="InterPro" id="IPR003607">
    <property type="entry name" value="HD/PDEase_dom"/>
</dbReference>
<keyword evidence="7" id="KW-0460">Magnesium</keyword>
<dbReference type="SUPFAM" id="SSF81891">
    <property type="entry name" value="Poly A polymerase C-terminal region-like"/>
    <property type="match status" value="1"/>
</dbReference>
<evidence type="ECO:0000256" key="9">
    <source>
        <dbReference type="RuleBase" id="RU003953"/>
    </source>
</evidence>
<reference evidence="12 13" key="1">
    <citation type="journal article" date="2024" name="Appl. Microbiol. Biotechnol.">
        <title>Biosynthetic gene clusters with biotechnological applications in novel Antarctic isolates from Actinomycetota.</title>
        <authorList>
            <person name="Bruna P."/>
            <person name="Nunez-Montero K."/>
            <person name="Contreras M.J."/>
            <person name="Leal K."/>
            <person name="Garcia M."/>
            <person name="Abanto M."/>
            <person name="Barrientos L."/>
        </authorList>
    </citation>
    <scope>NUCLEOTIDE SEQUENCE [LARGE SCALE GENOMIC DNA]</scope>
    <source>
        <strain evidence="12 13">Se16.17</strain>
    </source>
</reference>
<keyword evidence="6" id="KW-0067">ATP-binding</keyword>
<evidence type="ECO:0000256" key="8">
    <source>
        <dbReference type="ARBA" id="ARBA00022884"/>
    </source>
</evidence>
<gene>
    <name evidence="12" type="ORF">V3C41_11785</name>
</gene>
<dbReference type="RefSeq" id="WP_051421614.1">
    <property type="nucleotide sequence ID" value="NZ_JBBMFV010000004.1"/>
</dbReference>
<dbReference type="Pfam" id="PF01966">
    <property type="entry name" value="HD"/>
    <property type="match status" value="1"/>
</dbReference>
<dbReference type="InterPro" id="IPR006674">
    <property type="entry name" value="HD_domain"/>
</dbReference>
<dbReference type="CDD" id="cd00077">
    <property type="entry name" value="HDc"/>
    <property type="match status" value="1"/>
</dbReference>
<dbReference type="SUPFAM" id="SSF81301">
    <property type="entry name" value="Nucleotidyltransferase"/>
    <property type="match status" value="1"/>
</dbReference>
<dbReference type="Gene3D" id="3.30.460.10">
    <property type="entry name" value="Beta Polymerase, domain 2"/>
    <property type="match status" value="1"/>
</dbReference>
<evidence type="ECO:0000256" key="6">
    <source>
        <dbReference type="ARBA" id="ARBA00022840"/>
    </source>
</evidence>
<dbReference type="PANTHER" id="PTHR47545">
    <property type="entry name" value="MULTIFUNCTIONAL CCA PROTEIN"/>
    <property type="match status" value="1"/>
</dbReference>
<keyword evidence="3" id="KW-0548">Nucleotidyltransferase</keyword>
<dbReference type="InterPro" id="IPR043519">
    <property type="entry name" value="NT_sf"/>
</dbReference>
<feature type="domain" description="Poly A polymerase head" evidence="10">
    <location>
        <begin position="29"/>
        <end position="140"/>
    </location>
</feature>
<evidence type="ECO:0000259" key="11">
    <source>
        <dbReference type="Pfam" id="PF01966"/>
    </source>
</evidence>
<keyword evidence="8 9" id="KW-0694">RNA-binding</keyword>
<dbReference type="CDD" id="cd05398">
    <property type="entry name" value="NT_ClassII-CCAase"/>
    <property type="match status" value="1"/>
</dbReference>